<dbReference type="InterPro" id="IPR002931">
    <property type="entry name" value="Transglutaminase-like"/>
</dbReference>
<dbReference type="Gene3D" id="2.60.40.3140">
    <property type="match status" value="1"/>
</dbReference>
<dbReference type="Pfam" id="PF12969">
    <property type="entry name" value="DUF3857"/>
    <property type="match status" value="1"/>
</dbReference>
<dbReference type="EMBL" id="FPJE01000019">
    <property type="protein sequence ID" value="SFW67490.1"/>
    <property type="molecule type" value="Genomic_DNA"/>
</dbReference>
<evidence type="ECO:0000259" key="2">
    <source>
        <dbReference type="Pfam" id="PF12969"/>
    </source>
</evidence>
<protein>
    <submittedName>
        <fullName evidence="3">Uncharacterized protein</fullName>
    </submittedName>
</protein>
<name>A0A1K1R5I1_9FLAO</name>
<dbReference type="AlphaFoldDB" id="A0A1K1R5I1"/>
<dbReference type="Proteomes" id="UP000182248">
    <property type="component" value="Unassembled WGS sequence"/>
</dbReference>
<reference evidence="3 4" key="1">
    <citation type="submission" date="2016-11" db="EMBL/GenBank/DDBJ databases">
        <authorList>
            <person name="Jaros S."/>
            <person name="Januszkiewicz K."/>
            <person name="Wedrychowicz H."/>
        </authorList>
    </citation>
    <scope>NUCLEOTIDE SEQUENCE [LARGE SCALE GENOMIC DNA]</scope>
    <source>
        <strain evidence="3 4">CGMCC 1.12145</strain>
    </source>
</reference>
<evidence type="ECO:0000313" key="3">
    <source>
        <dbReference type="EMBL" id="SFW67490.1"/>
    </source>
</evidence>
<accession>A0A1K1R5I1</accession>
<proteinExistence type="predicted"/>
<feature type="domain" description="Transglutaminase-like" evidence="1">
    <location>
        <begin position="321"/>
        <end position="422"/>
    </location>
</feature>
<organism evidence="3 4">
    <name type="scientific">Sinomicrobium oceani</name>
    <dbReference type="NCBI Taxonomy" id="1150368"/>
    <lineage>
        <taxon>Bacteria</taxon>
        <taxon>Pseudomonadati</taxon>
        <taxon>Bacteroidota</taxon>
        <taxon>Flavobacteriia</taxon>
        <taxon>Flavobacteriales</taxon>
        <taxon>Flavobacteriaceae</taxon>
        <taxon>Sinomicrobium</taxon>
    </lineage>
</organism>
<evidence type="ECO:0000259" key="1">
    <source>
        <dbReference type="Pfam" id="PF01841"/>
    </source>
</evidence>
<dbReference type="InterPro" id="IPR024618">
    <property type="entry name" value="DUF3857"/>
</dbReference>
<dbReference type="Gene3D" id="3.10.620.30">
    <property type="match status" value="1"/>
</dbReference>
<evidence type="ECO:0000313" key="4">
    <source>
        <dbReference type="Proteomes" id="UP000182248"/>
    </source>
</evidence>
<gene>
    <name evidence="3" type="ORF">SAMN02927921_03206</name>
</gene>
<dbReference type="Gene3D" id="2.60.120.1130">
    <property type="match status" value="1"/>
</dbReference>
<dbReference type="RefSeq" id="WP_072318391.1">
    <property type="nucleotide sequence ID" value="NZ_FPJE01000019.1"/>
</dbReference>
<dbReference type="Pfam" id="PF01841">
    <property type="entry name" value="Transglut_core"/>
    <property type="match status" value="1"/>
</dbReference>
<dbReference type="STRING" id="1150368.SAMN02927921_03206"/>
<sequence>MKRTLLCFILIGFFQIDQGLAQNYKFGKVSEEELEETVNPQDSSAHASILYKKVRVHYRYNPNDGFELITDVQERVKIYTREGFDYATRQISYYSPGSGGEEKVTGLKAYTYNLKNGKIEEEKLSKSEIFDEEKSKYWGVVKFTMPDIRPGSVIEYSYSINSPFLGNIEEIDLQYDIPVKKIEVQVESPEYFVFKPLMKGYYPFQIISDSKRESINFTNKSRTSGISGKTSYSSSRVDYTTNISKIDLENVPALKEEPYVNNINNYRSAIRYELQYVQFPQTPIKYYSSSWTDVAKTIYDNSSFGNELKKTGYFEDEINGLLQGVNSPSEKIAVIFQYVKNRMNWNGYFGYYCDEGVRRAYKDKVGNVAEINLMLTAMLRYAGLDANPVLVSTRSHGIPLFPTREGFNYVISAVSMDEGYVLLDGTAKFSVPGMLPPRAHNWNGRLIKKEGASEEISLTPRAMSKEMISVTYKLTEDGAAEGKIRKQFTDHHALSFRQKYFTVDEEQYIQDLENKYSGMEISEYTLQNKEDISQPVIETFSFFKENACDLIADKVYLSPMLFFAMEENPFKLEKREYPIDFSYPWADKYIINIGIPEGYKAEILPEPSRVTLPEDLGSFLFNINESGAMIQVMVQTEMTSAILPAVYYDTVREFFKQLVAKETEKIVLTKI</sequence>
<dbReference type="OrthoDB" id="98874at2"/>
<keyword evidence="4" id="KW-1185">Reference proteome</keyword>
<feature type="domain" description="DUF3857" evidence="2">
    <location>
        <begin position="72"/>
        <end position="191"/>
    </location>
</feature>